<dbReference type="OrthoDB" id="6359816at2759"/>
<dbReference type="PROSITE" id="PS50097">
    <property type="entry name" value="BTB"/>
    <property type="match status" value="1"/>
</dbReference>
<dbReference type="InterPro" id="IPR011333">
    <property type="entry name" value="SKP1/BTB/POZ_sf"/>
</dbReference>
<evidence type="ECO:0000313" key="2">
    <source>
        <dbReference type="EMBL" id="KAF2492688.1"/>
    </source>
</evidence>
<name>A0A6A6QJR3_9PEZI</name>
<dbReference type="Gene3D" id="3.30.710.10">
    <property type="entry name" value="Potassium Channel Kv1.1, Chain A"/>
    <property type="match status" value="1"/>
</dbReference>
<dbReference type="PANTHER" id="PTHR47843">
    <property type="entry name" value="BTB DOMAIN-CONTAINING PROTEIN-RELATED"/>
    <property type="match status" value="1"/>
</dbReference>
<proteinExistence type="predicted"/>
<protein>
    <recommendedName>
        <fullName evidence="1">BTB domain-containing protein</fullName>
    </recommendedName>
</protein>
<gene>
    <name evidence="2" type="ORF">BU16DRAFT_541496</name>
</gene>
<evidence type="ECO:0000313" key="3">
    <source>
        <dbReference type="Proteomes" id="UP000799750"/>
    </source>
</evidence>
<reference evidence="2" key="1">
    <citation type="journal article" date="2020" name="Stud. Mycol.">
        <title>101 Dothideomycetes genomes: a test case for predicting lifestyles and emergence of pathogens.</title>
        <authorList>
            <person name="Haridas S."/>
            <person name="Albert R."/>
            <person name="Binder M."/>
            <person name="Bloem J."/>
            <person name="Labutti K."/>
            <person name="Salamov A."/>
            <person name="Andreopoulos B."/>
            <person name="Baker S."/>
            <person name="Barry K."/>
            <person name="Bills G."/>
            <person name="Bluhm B."/>
            <person name="Cannon C."/>
            <person name="Castanera R."/>
            <person name="Culley D."/>
            <person name="Daum C."/>
            <person name="Ezra D."/>
            <person name="Gonzalez J."/>
            <person name="Henrissat B."/>
            <person name="Kuo A."/>
            <person name="Liang C."/>
            <person name="Lipzen A."/>
            <person name="Lutzoni F."/>
            <person name="Magnuson J."/>
            <person name="Mondo S."/>
            <person name="Nolan M."/>
            <person name="Ohm R."/>
            <person name="Pangilinan J."/>
            <person name="Park H.-J."/>
            <person name="Ramirez L."/>
            <person name="Alfaro M."/>
            <person name="Sun H."/>
            <person name="Tritt A."/>
            <person name="Yoshinaga Y."/>
            <person name="Zwiers L.-H."/>
            <person name="Turgeon B."/>
            <person name="Goodwin S."/>
            <person name="Spatafora J."/>
            <person name="Crous P."/>
            <person name="Grigoriev I."/>
        </authorList>
    </citation>
    <scope>NUCLEOTIDE SEQUENCE</scope>
    <source>
        <strain evidence="2">CBS 269.34</strain>
    </source>
</reference>
<sequence>MAAEASASLKGFRKGIRSLYTTEHYSDLAIVCRKDTYEVQKAVICPRSAVFAKALRGPGKESEEVEIDLSVEDPKMLERMICFFYHLDYLPTSPNSFLQRHSGQKKEYISGMCPCVSSLEEHDIDLAWRRGTFCVNHTAHNVLKIHALMYAMGDKYGCSDLKIIARAKFEAFLDCSSGCSEVARVIPIVFGTTPDSDLGLRNLIVEEIVKKDYLAFEAMENAVGKTDGLPLAILKAMNSHSIK</sequence>
<dbReference type="SUPFAM" id="SSF54695">
    <property type="entry name" value="POZ domain"/>
    <property type="match status" value="1"/>
</dbReference>
<dbReference type="AlphaFoldDB" id="A0A6A6QJR3"/>
<keyword evidence="3" id="KW-1185">Reference proteome</keyword>
<evidence type="ECO:0000259" key="1">
    <source>
        <dbReference type="PROSITE" id="PS50097"/>
    </source>
</evidence>
<dbReference type="Pfam" id="PF00651">
    <property type="entry name" value="BTB"/>
    <property type="match status" value="1"/>
</dbReference>
<accession>A0A6A6QJR3</accession>
<dbReference type="Proteomes" id="UP000799750">
    <property type="component" value="Unassembled WGS sequence"/>
</dbReference>
<feature type="domain" description="BTB" evidence="1">
    <location>
        <begin position="26"/>
        <end position="85"/>
    </location>
</feature>
<dbReference type="EMBL" id="MU004193">
    <property type="protein sequence ID" value="KAF2492688.1"/>
    <property type="molecule type" value="Genomic_DNA"/>
</dbReference>
<organism evidence="2 3">
    <name type="scientific">Lophium mytilinum</name>
    <dbReference type="NCBI Taxonomy" id="390894"/>
    <lineage>
        <taxon>Eukaryota</taxon>
        <taxon>Fungi</taxon>
        <taxon>Dikarya</taxon>
        <taxon>Ascomycota</taxon>
        <taxon>Pezizomycotina</taxon>
        <taxon>Dothideomycetes</taxon>
        <taxon>Pleosporomycetidae</taxon>
        <taxon>Mytilinidiales</taxon>
        <taxon>Mytilinidiaceae</taxon>
        <taxon>Lophium</taxon>
    </lineage>
</organism>
<dbReference type="PANTHER" id="PTHR47843:SF5">
    <property type="entry name" value="BTB_POZ DOMAIN PROTEIN"/>
    <property type="match status" value="1"/>
</dbReference>
<dbReference type="InterPro" id="IPR000210">
    <property type="entry name" value="BTB/POZ_dom"/>
</dbReference>